<evidence type="ECO:0000256" key="2">
    <source>
        <dbReference type="ARBA" id="ARBA00022723"/>
    </source>
</evidence>
<name>A0A9P4QCB7_9PEZI</name>
<gene>
    <name evidence="14" type="ORF">K431DRAFT_218858</name>
</gene>
<dbReference type="InterPro" id="IPR038718">
    <property type="entry name" value="SNF2-like_sf"/>
</dbReference>
<dbReference type="Proteomes" id="UP000799441">
    <property type="component" value="Unassembled WGS sequence"/>
</dbReference>
<dbReference type="SUPFAM" id="SSF57850">
    <property type="entry name" value="RING/U-box"/>
    <property type="match status" value="1"/>
</dbReference>
<keyword evidence="15" id="KW-1185">Reference proteome</keyword>
<dbReference type="CDD" id="cd18793">
    <property type="entry name" value="SF2_C_SNF"/>
    <property type="match status" value="1"/>
</dbReference>
<evidence type="ECO:0000256" key="5">
    <source>
        <dbReference type="ARBA" id="ARBA00022801"/>
    </source>
</evidence>
<dbReference type="PROSITE" id="PS51194">
    <property type="entry name" value="HELICASE_CTER"/>
    <property type="match status" value="1"/>
</dbReference>
<dbReference type="GO" id="GO:0005524">
    <property type="term" value="F:ATP binding"/>
    <property type="evidence" value="ECO:0007669"/>
    <property type="project" value="UniProtKB-KW"/>
</dbReference>
<feature type="region of interest" description="Disordered" evidence="10">
    <location>
        <begin position="800"/>
        <end position="829"/>
    </location>
</feature>
<accession>A0A9P4QCB7</accession>
<dbReference type="InterPro" id="IPR050628">
    <property type="entry name" value="SNF2_RAD54_helicase_TF"/>
</dbReference>
<dbReference type="GO" id="GO:0008270">
    <property type="term" value="F:zinc ion binding"/>
    <property type="evidence" value="ECO:0007669"/>
    <property type="project" value="UniProtKB-KW"/>
</dbReference>
<keyword evidence="5" id="KW-0378">Hydrolase</keyword>
<keyword evidence="2" id="KW-0479">Metal-binding</keyword>
<dbReference type="InterPro" id="IPR017907">
    <property type="entry name" value="Znf_RING_CS"/>
</dbReference>
<dbReference type="PANTHER" id="PTHR45626">
    <property type="entry name" value="TRANSCRIPTION TERMINATION FACTOR 2-RELATED"/>
    <property type="match status" value="1"/>
</dbReference>
<organism evidence="14 15">
    <name type="scientific">Polychaeton citri CBS 116435</name>
    <dbReference type="NCBI Taxonomy" id="1314669"/>
    <lineage>
        <taxon>Eukaryota</taxon>
        <taxon>Fungi</taxon>
        <taxon>Dikarya</taxon>
        <taxon>Ascomycota</taxon>
        <taxon>Pezizomycotina</taxon>
        <taxon>Dothideomycetes</taxon>
        <taxon>Dothideomycetidae</taxon>
        <taxon>Capnodiales</taxon>
        <taxon>Capnodiaceae</taxon>
        <taxon>Polychaeton</taxon>
    </lineage>
</organism>
<dbReference type="InterPro" id="IPR049730">
    <property type="entry name" value="SNF2/RAD54-like_C"/>
</dbReference>
<dbReference type="OrthoDB" id="448448at2759"/>
<evidence type="ECO:0000313" key="14">
    <source>
        <dbReference type="EMBL" id="KAF2723789.1"/>
    </source>
</evidence>
<proteinExistence type="inferred from homology"/>
<dbReference type="CDD" id="cd18008">
    <property type="entry name" value="DEXDc_SHPRH-like"/>
    <property type="match status" value="1"/>
</dbReference>
<dbReference type="EMBL" id="MU003774">
    <property type="protein sequence ID" value="KAF2723789.1"/>
    <property type="molecule type" value="Genomic_DNA"/>
</dbReference>
<dbReference type="GO" id="GO:0005634">
    <property type="term" value="C:nucleus"/>
    <property type="evidence" value="ECO:0007669"/>
    <property type="project" value="TreeGrafter"/>
</dbReference>
<dbReference type="InterPro" id="IPR001841">
    <property type="entry name" value="Znf_RING"/>
</dbReference>
<evidence type="ECO:0000259" key="12">
    <source>
        <dbReference type="PROSITE" id="PS51192"/>
    </source>
</evidence>
<evidence type="ECO:0000256" key="4">
    <source>
        <dbReference type="ARBA" id="ARBA00022771"/>
    </source>
</evidence>
<dbReference type="SMART" id="SM00487">
    <property type="entry name" value="DEXDc"/>
    <property type="match status" value="1"/>
</dbReference>
<keyword evidence="3" id="KW-0547">Nucleotide-binding</keyword>
<comment type="similarity">
    <text evidence="1">Belongs to the SNF2/RAD54 helicase family.</text>
</comment>
<evidence type="ECO:0000256" key="10">
    <source>
        <dbReference type="SAM" id="MobiDB-lite"/>
    </source>
</evidence>
<comment type="caution">
    <text evidence="14">The sequence shown here is derived from an EMBL/GenBank/DDBJ whole genome shotgun (WGS) entry which is preliminary data.</text>
</comment>
<evidence type="ECO:0000313" key="15">
    <source>
        <dbReference type="Proteomes" id="UP000799441"/>
    </source>
</evidence>
<dbReference type="GO" id="GO:0006281">
    <property type="term" value="P:DNA repair"/>
    <property type="evidence" value="ECO:0007669"/>
    <property type="project" value="TreeGrafter"/>
</dbReference>
<evidence type="ECO:0000256" key="6">
    <source>
        <dbReference type="ARBA" id="ARBA00022806"/>
    </source>
</evidence>
<dbReference type="GO" id="GO:0008094">
    <property type="term" value="F:ATP-dependent activity, acting on DNA"/>
    <property type="evidence" value="ECO:0007669"/>
    <property type="project" value="TreeGrafter"/>
</dbReference>
<keyword evidence="6" id="KW-0347">Helicase</keyword>
<keyword evidence="8" id="KW-0067">ATP-binding</keyword>
<dbReference type="GO" id="GO:0004386">
    <property type="term" value="F:helicase activity"/>
    <property type="evidence" value="ECO:0007669"/>
    <property type="project" value="UniProtKB-KW"/>
</dbReference>
<dbReference type="Gene3D" id="3.30.40.10">
    <property type="entry name" value="Zinc/RING finger domain, C3HC4 (zinc finger)"/>
    <property type="match status" value="1"/>
</dbReference>
<dbReference type="InterPro" id="IPR013083">
    <property type="entry name" value="Znf_RING/FYVE/PHD"/>
</dbReference>
<dbReference type="Gene3D" id="3.40.50.300">
    <property type="entry name" value="P-loop containing nucleotide triphosphate hydrolases"/>
    <property type="match status" value="1"/>
</dbReference>
<keyword evidence="4 9" id="KW-0863">Zinc-finger</keyword>
<dbReference type="PANTHER" id="PTHR45626:SF17">
    <property type="entry name" value="HELICASE-LIKE TRANSCRIPTION FACTOR"/>
    <property type="match status" value="1"/>
</dbReference>
<feature type="domain" description="Helicase ATP-binding" evidence="12">
    <location>
        <begin position="104"/>
        <end position="305"/>
    </location>
</feature>
<keyword evidence="7" id="KW-0862">Zinc</keyword>
<protein>
    <submittedName>
        <fullName evidence="14">Uncharacterized protein</fullName>
    </submittedName>
</protein>
<dbReference type="PROSITE" id="PS50089">
    <property type="entry name" value="ZF_RING_2"/>
    <property type="match status" value="1"/>
</dbReference>
<dbReference type="PROSITE" id="PS00518">
    <property type="entry name" value="ZF_RING_1"/>
    <property type="match status" value="1"/>
</dbReference>
<dbReference type="Gene3D" id="3.40.50.10810">
    <property type="entry name" value="Tandem AAA-ATPase domain"/>
    <property type="match status" value="1"/>
</dbReference>
<evidence type="ECO:0000256" key="9">
    <source>
        <dbReference type="PROSITE-ProRule" id="PRU00175"/>
    </source>
</evidence>
<evidence type="ECO:0000259" key="11">
    <source>
        <dbReference type="PROSITE" id="PS50089"/>
    </source>
</evidence>
<dbReference type="PROSITE" id="PS51192">
    <property type="entry name" value="HELICASE_ATP_BIND_1"/>
    <property type="match status" value="1"/>
</dbReference>
<evidence type="ECO:0000259" key="13">
    <source>
        <dbReference type="PROSITE" id="PS51194"/>
    </source>
</evidence>
<dbReference type="InterPro" id="IPR000330">
    <property type="entry name" value="SNF2_N"/>
</dbReference>
<dbReference type="SMART" id="SM00490">
    <property type="entry name" value="HELICc"/>
    <property type="match status" value="1"/>
</dbReference>
<dbReference type="Pfam" id="PF00271">
    <property type="entry name" value="Helicase_C"/>
    <property type="match status" value="1"/>
</dbReference>
<sequence>MTNVKSTMNADVFVDTAKTAHLRAQPNFHGKTQRQHALRDLLASVPAESRRIAQVDRHYLDNALKEFRQGAVTADGNGDWKVNGMKSTLKHYQVLGVSFMRKREKDDQEPRGGILADEMGLGKTVMMLANIVAGRPRDKEVPKTTLVVASPALIRQWKEEIIKHCRTRQESVNGVGRTLTYRSKDFKHLGLDEAEKAIRKSDIVLTTYQEIIKSYPKAPIPPELVTAGQKDKWWQEHFIKNRDALHRVRFHRIVLDEAQAIKNHTGLTSMACRSVNAAHHWAISGTPIMNTIKEFYPYFKFIKEPHTGTFKIFKENFCSPDDPDGTIKLNVFLGKFMIRRTHVDRLFDARLLDLPKPTEETVEVEFNETERQIYEIIRNRFVQRIKCIAESSDPNTKKCNHVWTMVLRLRQVCSHLLLAQDTLTDILEREDFERLSRLMLFDQQEQEEQGLTTMLRLKELFTHTALDNLKRQETELGQCTSHQLSAVPSNFIDIAEAEDRVGNMHGLKFNFDRIIQDLVKSKNFDEICERSRCACCRQNPHNPHVTSCYHIYCFDCLEHMQHKAARRGHDDARCLQCGEHFDDSQPCQDFESIIGKRKDSSDQIDEGKSGKANLARWVNMPGHVLPSAKTIALKMRVLQWLEEDPECKIIVYSQFLDMIKILGRVCEMERWGHCKYTGAMSHSARDRALQDFKERPDKNILLASLKCGGIGLNLTMASRVVCLDPWWNNAIEQQAFCRVFRIGQQKETFMTRLIVKNSIDTAMMALKERKRVEIDQVMDEDRKKEGFTFAELTALFIPQSSVDGDEDDGRGERKPFIFAAQDDEHDPEEGMRIVDVEEEDYELPHAMGHEA</sequence>
<dbReference type="Pfam" id="PF00176">
    <property type="entry name" value="SNF2-rel_dom"/>
    <property type="match status" value="1"/>
</dbReference>
<feature type="domain" description="RING-type" evidence="11">
    <location>
        <begin position="533"/>
        <end position="577"/>
    </location>
</feature>
<evidence type="ECO:0000256" key="7">
    <source>
        <dbReference type="ARBA" id="ARBA00022833"/>
    </source>
</evidence>
<dbReference type="GO" id="GO:0016787">
    <property type="term" value="F:hydrolase activity"/>
    <property type="evidence" value="ECO:0007669"/>
    <property type="project" value="UniProtKB-KW"/>
</dbReference>
<dbReference type="AlphaFoldDB" id="A0A9P4QCB7"/>
<feature type="domain" description="Helicase C-terminal" evidence="13">
    <location>
        <begin position="636"/>
        <end position="785"/>
    </location>
</feature>
<dbReference type="InterPro" id="IPR001650">
    <property type="entry name" value="Helicase_C-like"/>
</dbReference>
<dbReference type="InterPro" id="IPR027417">
    <property type="entry name" value="P-loop_NTPase"/>
</dbReference>
<evidence type="ECO:0000256" key="3">
    <source>
        <dbReference type="ARBA" id="ARBA00022741"/>
    </source>
</evidence>
<dbReference type="SUPFAM" id="SSF52540">
    <property type="entry name" value="P-loop containing nucleoside triphosphate hydrolases"/>
    <property type="match status" value="2"/>
</dbReference>
<dbReference type="InterPro" id="IPR014001">
    <property type="entry name" value="Helicase_ATP-bd"/>
</dbReference>
<evidence type="ECO:0000256" key="8">
    <source>
        <dbReference type="ARBA" id="ARBA00022840"/>
    </source>
</evidence>
<evidence type="ECO:0000256" key="1">
    <source>
        <dbReference type="ARBA" id="ARBA00007025"/>
    </source>
</evidence>
<reference evidence="14" key="1">
    <citation type="journal article" date="2020" name="Stud. Mycol.">
        <title>101 Dothideomycetes genomes: a test case for predicting lifestyles and emergence of pathogens.</title>
        <authorList>
            <person name="Haridas S."/>
            <person name="Albert R."/>
            <person name="Binder M."/>
            <person name="Bloem J."/>
            <person name="Labutti K."/>
            <person name="Salamov A."/>
            <person name="Andreopoulos B."/>
            <person name="Baker S."/>
            <person name="Barry K."/>
            <person name="Bills G."/>
            <person name="Bluhm B."/>
            <person name="Cannon C."/>
            <person name="Castanera R."/>
            <person name="Culley D."/>
            <person name="Daum C."/>
            <person name="Ezra D."/>
            <person name="Gonzalez J."/>
            <person name="Henrissat B."/>
            <person name="Kuo A."/>
            <person name="Liang C."/>
            <person name="Lipzen A."/>
            <person name="Lutzoni F."/>
            <person name="Magnuson J."/>
            <person name="Mondo S."/>
            <person name="Nolan M."/>
            <person name="Ohm R."/>
            <person name="Pangilinan J."/>
            <person name="Park H.-J."/>
            <person name="Ramirez L."/>
            <person name="Alfaro M."/>
            <person name="Sun H."/>
            <person name="Tritt A."/>
            <person name="Yoshinaga Y."/>
            <person name="Zwiers L.-H."/>
            <person name="Turgeon B."/>
            <person name="Goodwin S."/>
            <person name="Spatafora J."/>
            <person name="Crous P."/>
            <person name="Grigoriev I."/>
        </authorList>
    </citation>
    <scope>NUCLEOTIDE SEQUENCE</scope>
    <source>
        <strain evidence="14">CBS 116435</strain>
    </source>
</reference>